<dbReference type="InterPro" id="IPR056894">
    <property type="entry name" value="AtTam38"/>
</dbReference>
<feature type="transmembrane region" description="Helical" evidence="1">
    <location>
        <begin position="321"/>
        <end position="341"/>
    </location>
</feature>
<dbReference type="Proteomes" id="UP001179952">
    <property type="component" value="Unassembled WGS sequence"/>
</dbReference>
<evidence type="ECO:0000256" key="1">
    <source>
        <dbReference type="SAM" id="Phobius"/>
    </source>
</evidence>
<evidence type="ECO:0000313" key="3">
    <source>
        <dbReference type="Proteomes" id="UP001179952"/>
    </source>
</evidence>
<keyword evidence="3" id="KW-1185">Reference proteome</keyword>
<organism evidence="2 3">
    <name type="scientific">Acorus gramineus</name>
    <name type="common">Dwarf sweet flag</name>
    <dbReference type="NCBI Taxonomy" id="55184"/>
    <lineage>
        <taxon>Eukaryota</taxon>
        <taxon>Viridiplantae</taxon>
        <taxon>Streptophyta</taxon>
        <taxon>Embryophyta</taxon>
        <taxon>Tracheophyta</taxon>
        <taxon>Spermatophyta</taxon>
        <taxon>Magnoliopsida</taxon>
        <taxon>Liliopsida</taxon>
        <taxon>Acoraceae</taxon>
        <taxon>Acorus</taxon>
    </lineage>
</organism>
<reference evidence="2" key="2">
    <citation type="submission" date="2023-06" db="EMBL/GenBank/DDBJ databases">
        <authorList>
            <person name="Ma L."/>
            <person name="Liu K.-W."/>
            <person name="Li Z."/>
            <person name="Hsiao Y.-Y."/>
            <person name="Qi Y."/>
            <person name="Fu T."/>
            <person name="Tang G."/>
            <person name="Zhang D."/>
            <person name="Sun W.-H."/>
            <person name="Liu D.-K."/>
            <person name="Li Y."/>
            <person name="Chen G.-Z."/>
            <person name="Liu X.-D."/>
            <person name="Liao X.-Y."/>
            <person name="Jiang Y.-T."/>
            <person name="Yu X."/>
            <person name="Hao Y."/>
            <person name="Huang J."/>
            <person name="Zhao X.-W."/>
            <person name="Ke S."/>
            <person name="Chen Y.-Y."/>
            <person name="Wu W.-L."/>
            <person name="Hsu J.-L."/>
            <person name="Lin Y.-F."/>
            <person name="Huang M.-D."/>
            <person name="Li C.-Y."/>
            <person name="Huang L."/>
            <person name="Wang Z.-W."/>
            <person name="Zhao X."/>
            <person name="Zhong W.-Y."/>
            <person name="Peng D.-H."/>
            <person name="Ahmad S."/>
            <person name="Lan S."/>
            <person name="Zhang J.-S."/>
            <person name="Tsai W.-C."/>
            <person name="Van De Peer Y."/>
            <person name="Liu Z.-J."/>
        </authorList>
    </citation>
    <scope>NUCLEOTIDE SEQUENCE</scope>
    <source>
        <strain evidence="2">SCP</strain>
        <tissue evidence="2">Leaves</tissue>
    </source>
</reference>
<keyword evidence="1" id="KW-0812">Transmembrane</keyword>
<feature type="transmembrane region" description="Helical" evidence="1">
    <location>
        <begin position="171"/>
        <end position="194"/>
    </location>
</feature>
<proteinExistence type="predicted"/>
<protein>
    <submittedName>
        <fullName evidence="2">Uncharacterized protein</fullName>
    </submittedName>
</protein>
<feature type="transmembrane region" description="Helical" evidence="1">
    <location>
        <begin position="114"/>
        <end position="130"/>
    </location>
</feature>
<keyword evidence="1" id="KW-0472">Membrane</keyword>
<comment type="caution">
    <text evidence="2">The sequence shown here is derived from an EMBL/GenBank/DDBJ whole genome shotgun (WGS) entry which is preliminary data.</text>
</comment>
<dbReference type="EMBL" id="JAUJYN010000001">
    <property type="protein sequence ID" value="KAK1279705.1"/>
    <property type="molecule type" value="Genomic_DNA"/>
</dbReference>
<name>A0AAV9BSL6_ACOGR</name>
<reference evidence="2" key="1">
    <citation type="journal article" date="2023" name="Nat. Commun.">
        <title>Diploid and tetraploid genomes of Acorus and the evolution of monocots.</title>
        <authorList>
            <person name="Ma L."/>
            <person name="Liu K.W."/>
            <person name="Li Z."/>
            <person name="Hsiao Y.Y."/>
            <person name="Qi Y."/>
            <person name="Fu T."/>
            <person name="Tang G.D."/>
            <person name="Zhang D."/>
            <person name="Sun W.H."/>
            <person name="Liu D.K."/>
            <person name="Li Y."/>
            <person name="Chen G.Z."/>
            <person name="Liu X.D."/>
            <person name="Liao X.Y."/>
            <person name="Jiang Y.T."/>
            <person name="Yu X."/>
            <person name="Hao Y."/>
            <person name="Huang J."/>
            <person name="Zhao X.W."/>
            <person name="Ke S."/>
            <person name="Chen Y.Y."/>
            <person name="Wu W.L."/>
            <person name="Hsu J.L."/>
            <person name="Lin Y.F."/>
            <person name="Huang M.D."/>
            <person name="Li C.Y."/>
            <person name="Huang L."/>
            <person name="Wang Z.W."/>
            <person name="Zhao X."/>
            <person name="Zhong W.Y."/>
            <person name="Peng D.H."/>
            <person name="Ahmad S."/>
            <person name="Lan S."/>
            <person name="Zhang J.S."/>
            <person name="Tsai W.C."/>
            <person name="Van de Peer Y."/>
            <person name="Liu Z.J."/>
        </authorList>
    </citation>
    <scope>NUCLEOTIDE SEQUENCE</scope>
    <source>
        <strain evidence="2">SCP</strain>
    </source>
</reference>
<feature type="transmembrane region" description="Helical" evidence="1">
    <location>
        <begin position="201"/>
        <end position="221"/>
    </location>
</feature>
<dbReference type="AlphaFoldDB" id="A0AAV9BSL6"/>
<feature type="transmembrane region" description="Helical" evidence="1">
    <location>
        <begin position="270"/>
        <end position="301"/>
    </location>
</feature>
<sequence length="351" mass="38935">MATGAYRPLFLSNFSLSNPKSLPLNNRFSVSDRSRYPSLPKHRISTSNPTLYVPRSGFTPRLLGRKLGFTLRASSNESDSVDEAEAAAEAEAKGQSTMPERFRYLLKEAPDRPVRWPWLIPVVFLVYAWRSVLWELSNWKKVFFALIGYLGYLAKLGLAFIYQFIGDPITTFIACIEFFLYSLRSFYAGIVAFAPVNELTILIILTSSVLAIAEAVVPNAMNNQHQLFTLAGLIGLGAVKGVITELFFWVFMVGLFCYSRFAKKRDLVSAALPSVAAVVAVGEPWVRALVMVAYLGIAIVQHSKLALKGAGDDGGVVEREIPLPLLLVGVSIGIHVAAKWIRYRHLTWMIA</sequence>
<feature type="transmembrane region" description="Helical" evidence="1">
    <location>
        <begin position="227"/>
        <end position="258"/>
    </location>
</feature>
<gene>
    <name evidence="2" type="ORF">QJS04_geneDACA003173</name>
</gene>
<feature type="transmembrane region" description="Helical" evidence="1">
    <location>
        <begin position="142"/>
        <end position="165"/>
    </location>
</feature>
<evidence type="ECO:0000313" key="2">
    <source>
        <dbReference type="EMBL" id="KAK1279705.1"/>
    </source>
</evidence>
<dbReference type="Pfam" id="PF25114">
    <property type="entry name" value="AtTam38"/>
    <property type="match status" value="1"/>
</dbReference>
<accession>A0AAV9BSL6</accession>
<keyword evidence="1" id="KW-1133">Transmembrane helix</keyword>